<name>A0A5B8VA45_9BACT</name>
<dbReference type="EMBL" id="CP042435">
    <property type="protein sequence ID" value="QEC67566.1"/>
    <property type="molecule type" value="Genomic_DNA"/>
</dbReference>
<keyword evidence="2" id="KW-1185">Reference proteome</keyword>
<proteinExistence type="predicted"/>
<protein>
    <submittedName>
        <fullName evidence="1">Uncharacterized protein</fullName>
    </submittedName>
</protein>
<organism evidence="1 2">
    <name type="scientific">Panacibacter ginsenosidivorans</name>
    <dbReference type="NCBI Taxonomy" id="1813871"/>
    <lineage>
        <taxon>Bacteria</taxon>
        <taxon>Pseudomonadati</taxon>
        <taxon>Bacteroidota</taxon>
        <taxon>Chitinophagia</taxon>
        <taxon>Chitinophagales</taxon>
        <taxon>Chitinophagaceae</taxon>
        <taxon>Panacibacter</taxon>
    </lineage>
</organism>
<dbReference type="AlphaFoldDB" id="A0A5B8VA45"/>
<dbReference type="KEGG" id="pgin:FRZ67_09780"/>
<reference evidence="1 2" key="1">
    <citation type="journal article" date="2016" name="Int. J. Syst. Evol. Microbiol.">
        <title>Panacibacter ginsenosidivorans gen. nov., sp. nov., with ginsenoside converting activity isolated from soil of a ginseng field.</title>
        <authorList>
            <person name="Siddiqi M.Z."/>
            <person name="Muhammad Shafi S."/>
            <person name="Choi K.D."/>
            <person name="Im W.T."/>
        </authorList>
    </citation>
    <scope>NUCLEOTIDE SEQUENCE [LARGE SCALE GENOMIC DNA]</scope>
    <source>
        <strain evidence="1 2">Gsoil1550</strain>
    </source>
</reference>
<accession>A0A5B8VA45</accession>
<dbReference type="RefSeq" id="WP_147189373.1">
    <property type="nucleotide sequence ID" value="NZ_CP042435.1"/>
</dbReference>
<evidence type="ECO:0000313" key="1">
    <source>
        <dbReference type="EMBL" id="QEC67566.1"/>
    </source>
</evidence>
<gene>
    <name evidence="1" type="ORF">FRZ67_09780</name>
</gene>
<evidence type="ECO:0000313" key="2">
    <source>
        <dbReference type="Proteomes" id="UP000321533"/>
    </source>
</evidence>
<sequence>MHLNIGEQKKFIIDSKLKWNSTGLSVLAKEEYYFEAIGTWKDAGIECTADGYSYWALTLATIFRRSFKNKWFALIGTVDKSGRKYLIGQKSNIKFCKAGNLYFYANDLIFMYWNNHGTIELTIKRIS</sequence>
<dbReference type="Proteomes" id="UP000321533">
    <property type="component" value="Chromosome"/>
</dbReference>
<dbReference type="OrthoDB" id="4378831at2"/>
<dbReference type="Gene3D" id="2.60.120.430">
    <property type="entry name" value="Galactose-binding lectin"/>
    <property type="match status" value="1"/>
</dbReference>